<dbReference type="GO" id="GO:0004150">
    <property type="term" value="F:dihydroneopterin aldolase activity"/>
    <property type="evidence" value="ECO:0007669"/>
    <property type="project" value="UniProtKB-EC"/>
</dbReference>
<evidence type="ECO:0000256" key="6">
    <source>
        <dbReference type="ARBA" id="ARBA00023239"/>
    </source>
</evidence>
<keyword evidence="10" id="KW-1185">Reference proteome</keyword>
<dbReference type="GO" id="GO:0046656">
    <property type="term" value="P:folic acid biosynthetic process"/>
    <property type="evidence" value="ECO:0007669"/>
    <property type="project" value="UniProtKB-KW"/>
</dbReference>
<dbReference type="EC" id="4.1.2.25" evidence="4"/>
<keyword evidence="5" id="KW-0289">Folate biosynthesis</keyword>
<reference evidence="9 10" key="1">
    <citation type="submission" date="2016-07" db="EMBL/GenBank/DDBJ databases">
        <title>Pervasive Adenine N6-methylation of Active Genes in Fungi.</title>
        <authorList>
            <consortium name="DOE Joint Genome Institute"/>
            <person name="Mondo S.J."/>
            <person name="Dannebaum R.O."/>
            <person name="Kuo R.C."/>
            <person name="Labutti K."/>
            <person name="Haridas S."/>
            <person name="Kuo A."/>
            <person name="Salamov A."/>
            <person name="Ahrendt S.R."/>
            <person name="Lipzen A."/>
            <person name="Sullivan W."/>
            <person name="Andreopoulos W.B."/>
            <person name="Clum A."/>
            <person name="Lindquist E."/>
            <person name="Daum C."/>
            <person name="Ramamoorthy G.K."/>
            <person name="Gryganskyi A."/>
            <person name="Culley D."/>
            <person name="Magnuson J.K."/>
            <person name="James T.Y."/>
            <person name="O'Malley M.A."/>
            <person name="Stajich J.E."/>
            <person name="Spatafora J.W."/>
            <person name="Visel A."/>
            <person name="Grigoriev I.V."/>
        </authorList>
    </citation>
    <scope>NUCLEOTIDE SEQUENCE [LARGE SCALE GENOMIC DNA]</scope>
    <source>
        <strain evidence="9 10">CBS 115471</strain>
    </source>
</reference>
<evidence type="ECO:0000313" key="9">
    <source>
        <dbReference type="EMBL" id="ORY04559.1"/>
    </source>
</evidence>
<comment type="pathway">
    <text evidence="2">Cofactor biosynthesis; tetrahydrofolate biosynthesis; 2-amino-4-hydroxy-6-hydroxymethyl-7,8-dihydropteridine diphosphate from 7,8-dihydroneopterin triphosphate: step 3/4.</text>
</comment>
<dbReference type="STRING" id="1231657.A0A1Y1Z2X7"/>
<dbReference type="InterPro" id="IPR006157">
    <property type="entry name" value="FolB_dom"/>
</dbReference>
<dbReference type="Gene3D" id="3.30.1130.10">
    <property type="match status" value="2"/>
</dbReference>
<evidence type="ECO:0000259" key="8">
    <source>
        <dbReference type="SMART" id="SM00905"/>
    </source>
</evidence>
<evidence type="ECO:0000256" key="3">
    <source>
        <dbReference type="ARBA" id="ARBA00005708"/>
    </source>
</evidence>
<name>A0A1Y1Z2X7_9PLEO</name>
<dbReference type="AlphaFoldDB" id="A0A1Y1Z2X7"/>
<dbReference type="PANTHER" id="PTHR42844:SF1">
    <property type="entry name" value="DIHYDRONEOPTERIN ALDOLASE 1-RELATED"/>
    <property type="match status" value="1"/>
</dbReference>
<keyword evidence="6" id="KW-0456">Lyase</keyword>
<organism evidence="9 10">
    <name type="scientific">Clohesyomyces aquaticus</name>
    <dbReference type="NCBI Taxonomy" id="1231657"/>
    <lineage>
        <taxon>Eukaryota</taxon>
        <taxon>Fungi</taxon>
        <taxon>Dikarya</taxon>
        <taxon>Ascomycota</taxon>
        <taxon>Pezizomycotina</taxon>
        <taxon>Dothideomycetes</taxon>
        <taxon>Pleosporomycetidae</taxon>
        <taxon>Pleosporales</taxon>
        <taxon>Lindgomycetaceae</taxon>
        <taxon>Clohesyomyces</taxon>
    </lineage>
</organism>
<dbReference type="GO" id="GO:0005737">
    <property type="term" value="C:cytoplasm"/>
    <property type="evidence" value="ECO:0007669"/>
    <property type="project" value="TreeGrafter"/>
</dbReference>
<dbReference type="InterPro" id="IPR043133">
    <property type="entry name" value="GTP-CH-I_C/QueF"/>
</dbReference>
<gene>
    <name evidence="9" type="ORF">BCR34DRAFT_572598</name>
</gene>
<dbReference type="Pfam" id="PF02152">
    <property type="entry name" value="FolB"/>
    <property type="match status" value="2"/>
</dbReference>
<accession>A0A1Y1Z2X7</accession>
<proteinExistence type="inferred from homology"/>
<dbReference type="InterPro" id="IPR006156">
    <property type="entry name" value="Dihydroneopterin_aldolase"/>
</dbReference>
<evidence type="ECO:0000256" key="2">
    <source>
        <dbReference type="ARBA" id="ARBA00005013"/>
    </source>
</evidence>
<feature type="domain" description="Dihydroneopterin aldolase/epimerase" evidence="8">
    <location>
        <begin position="151"/>
        <end position="259"/>
    </location>
</feature>
<dbReference type="PANTHER" id="PTHR42844">
    <property type="entry name" value="DIHYDRONEOPTERIN ALDOLASE 1-RELATED"/>
    <property type="match status" value="1"/>
</dbReference>
<dbReference type="SUPFAM" id="SSF55620">
    <property type="entry name" value="Tetrahydrobiopterin biosynthesis enzymes-like"/>
    <property type="match status" value="2"/>
</dbReference>
<dbReference type="SMART" id="SM00905">
    <property type="entry name" value="FolB"/>
    <property type="match status" value="1"/>
</dbReference>
<comment type="catalytic activity">
    <reaction evidence="1">
        <text>7,8-dihydroneopterin = 6-hydroxymethyl-7,8-dihydropterin + glycolaldehyde</text>
        <dbReference type="Rhea" id="RHEA:10540"/>
        <dbReference type="ChEBI" id="CHEBI:17001"/>
        <dbReference type="ChEBI" id="CHEBI:17071"/>
        <dbReference type="ChEBI" id="CHEBI:44841"/>
        <dbReference type="EC" id="4.1.2.25"/>
    </reaction>
</comment>
<evidence type="ECO:0000313" key="10">
    <source>
        <dbReference type="Proteomes" id="UP000193144"/>
    </source>
</evidence>
<dbReference type="Proteomes" id="UP000193144">
    <property type="component" value="Unassembled WGS sequence"/>
</dbReference>
<dbReference type="OrthoDB" id="5425486at2759"/>
<protein>
    <recommendedName>
        <fullName evidence="4">dihydroneopterin aldolase</fullName>
        <ecNumber evidence="4">4.1.2.25</ecNumber>
    </recommendedName>
    <alternativeName>
        <fullName evidence="7">7,8-dihydroneopterin aldolase</fullName>
    </alternativeName>
</protein>
<evidence type="ECO:0000256" key="7">
    <source>
        <dbReference type="ARBA" id="ARBA00032903"/>
    </source>
</evidence>
<evidence type="ECO:0000256" key="4">
    <source>
        <dbReference type="ARBA" id="ARBA00013043"/>
    </source>
</evidence>
<sequence>MRGLVRHAVYQAARADFLDSITVRNLEATVNAGVDAWGRKKEQRAHITAKITLDCTITSAAQCDGLDSSTVHYGKLSKDVRERVQQKGHEWVTTFALAKAIQESCVRTAGNTPTAKLEVDVFYPKGSLLGDGAGLIYGTSHPRDGSSSRVLYLRNVRVPCLIGINSNERLAKQSLIVNVWIECLAEDRSDDYAQLEQVVFQAISESSFKTLESLVTMVVDELREKFFRPELDDGAYIRLQVEKPMAVPSADAPAIEIVRKVKE</sequence>
<comment type="caution">
    <text evidence="9">The sequence shown here is derived from an EMBL/GenBank/DDBJ whole genome shotgun (WGS) entry which is preliminary data.</text>
</comment>
<comment type="similarity">
    <text evidence="3">Belongs to the DHNA family.</text>
</comment>
<evidence type="ECO:0000256" key="5">
    <source>
        <dbReference type="ARBA" id="ARBA00022909"/>
    </source>
</evidence>
<dbReference type="EMBL" id="MCFA01000134">
    <property type="protein sequence ID" value="ORY04559.1"/>
    <property type="molecule type" value="Genomic_DNA"/>
</dbReference>
<evidence type="ECO:0000256" key="1">
    <source>
        <dbReference type="ARBA" id="ARBA00001353"/>
    </source>
</evidence>